<keyword evidence="2" id="KW-0472">Membrane</keyword>
<evidence type="ECO:0000256" key="1">
    <source>
        <dbReference type="SAM" id="MobiDB-lite"/>
    </source>
</evidence>
<reference evidence="4" key="1">
    <citation type="submission" date="2022-11" db="UniProtKB">
        <authorList>
            <consortium name="WormBaseParasite"/>
        </authorList>
    </citation>
    <scope>IDENTIFICATION</scope>
</reference>
<proteinExistence type="predicted"/>
<feature type="compositionally biased region" description="Low complexity" evidence="1">
    <location>
        <begin position="128"/>
        <end position="139"/>
    </location>
</feature>
<dbReference type="Proteomes" id="UP000887560">
    <property type="component" value="Unplaced"/>
</dbReference>
<evidence type="ECO:0000256" key="2">
    <source>
        <dbReference type="SAM" id="Phobius"/>
    </source>
</evidence>
<feature type="region of interest" description="Disordered" evidence="1">
    <location>
        <begin position="202"/>
        <end position="253"/>
    </location>
</feature>
<organism evidence="3 4">
    <name type="scientific">Meloidogyne floridensis</name>
    <dbReference type="NCBI Taxonomy" id="298350"/>
    <lineage>
        <taxon>Eukaryota</taxon>
        <taxon>Metazoa</taxon>
        <taxon>Ecdysozoa</taxon>
        <taxon>Nematoda</taxon>
        <taxon>Chromadorea</taxon>
        <taxon>Rhabditida</taxon>
        <taxon>Tylenchina</taxon>
        <taxon>Tylenchomorpha</taxon>
        <taxon>Tylenchoidea</taxon>
        <taxon>Meloidogynidae</taxon>
        <taxon>Meloidogyninae</taxon>
        <taxon>Meloidogyne</taxon>
    </lineage>
</organism>
<keyword evidence="3" id="KW-1185">Reference proteome</keyword>
<protein>
    <submittedName>
        <fullName evidence="4">Uncharacterized protein</fullName>
    </submittedName>
</protein>
<evidence type="ECO:0000313" key="3">
    <source>
        <dbReference type="Proteomes" id="UP000887560"/>
    </source>
</evidence>
<dbReference type="PANTHER" id="PTHR16861">
    <property type="entry name" value="GLYCOPROTEIN 38"/>
    <property type="match status" value="1"/>
</dbReference>
<accession>A0A915NIV9</accession>
<dbReference type="AlphaFoldDB" id="A0A915NIV9"/>
<name>A0A915NIV9_9BILA</name>
<sequence>MLHGFAHEEPRDPAGIQRHRESDGMLDGRWIGEPRLWYCYSAVDKPESTASLKVNFEKKIKGWQVSGHDCNTAGQKGLDYDKIPKKDIYCADPKSGNRFKLFGGSTPAGTPPTDGKTGPAESTDPVDSTTSGPSSGAEASGSNMGLIIGIVIAVVVLLAVVGGLVWFFVLRGKGEEEEGMEMGMTGAGGTKTKTKVGGTTVGATQAKTGGMTTVGGTQAKTGGATTAGGATSKAAGTTKGGATSKAGGATSKK</sequence>
<dbReference type="PANTHER" id="PTHR16861:SF4">
    <property type="entry name" value="SH3 DOMAIN PROTEIN (AFU_ORTHOLOGUE AFUA_1G13610)"/>
    <property type="match status" value="1"/>
</dbReference>
<keyword evidence="2" id="KW-1133">Transmembrane helix</keyword>
<feature type="region of interest" description="Disordered" evidence="1">
    <location>
        <begin position="101"/>
        <end position="139"/>
    </location>
</feature>
<dbReference type="WBParaSite" id="scf7180000417617.g1510">
    <property type="protein sequence ID" value="scf7180000417617.g1510"/>
    <property type="gene ID" value="scf7180000417617.g1510"/>
</dbReference>
<keyword evidence="2" id="KW-0812">Transmembrane</keyword>
<feature type="transmembrane region" description="Helical" evidence="2">
    <location>
        <begin position="144"/>
        <end position="170"/>
    </location>
</feature>
<evidence type="ECO:0000313" key="4">
    <source>
        <dbReference type="WBParaSite" id="scf7180000417617.g1510"/>
    </source>
</evidence>
<feature type="region of interest" description="Disordered" evidence="1">
    <location>
        <begin position="1"/>
        <end position="20"/>
    </location>
</feature>